<sequence>MQPSTLFLAVLGSASVAMGLPFNLYRPNFSGGSTPVSNAPAVPELSKPN</sequence>
<evidence type="ECO:0000313" key="3">
    <source>
        <dbReference type="Proteomes" id="UP000236546"/>
    </source>
</evidence>
<evidence type="ECO:0000256" key="1">
    <source>
        <dbReference type="SAM" id="SignalP"/>
    </source>
</evidence>
<dbReference type="OrthoDB" id="10415267at2759"/>
<feature type="signal peptide" evidence="1">
    <location>
        <begin position="1"/>
        <end position="19"/>
    </location>
</feature>
<name>A0A2K0TC94_9HYPO</name>
<evidence type="ECO:0000313" key="2">
    <source>
        <dbReference type="EMBL" id="PNP43141.1"/>
    </source>
</evidence>
<keyword evidence="1" id="KW-0732">Signal</keyword>
<dbReference type="EMBL" id="MTYH01000049">
    <property type="protein sequence ID" value="PNP43141.1"/>
    <property type="molecule type" value="Genomic_DNA"/>
</dbReference>
<feature type="chain" id="PRO_5014352765" evidence="1">
    <location>
        <begin position="20"/>
        <end position="49"/>
    </location>
</feature>
<organism evidence="2 3">
    <name type="scientific">Trichoderma gamsii</name>
    <dbReference type="NCBI Taxonomy" id="398673"/>
    <lineage>
        <taxon>Eukaryota</taxon>
        <taxon>Fungi</taxon>
        <taxon>Dikarya</taxon>
        <taxon>Ascomycota</taxon>
        <taxon>Pezizomycotina</taxon>
        <taxon>Sordariomycetes</taxon>
        <taxon>Hypocreomycetidae</taxon>
        <taxon>Hypocreales</taxon>
        <taxon>Hypocreaceae</taxon>
        <taxon>Trichoderma</taxon>
    </lineage>
</organism>
<comment type="caution">
    <text evidence="2">The sequence shown here is derived from an EMBL/GenBank/DDBJ whole genome shotgun (WGS) entry which is preliminary data.</text>
</comment>
<dbReference type="AlphaFoldDB" id="A0A2K0TC94"/>
<proteinExistence type="predicted"/>
<dbReference type="Proteomes" id="UP000236546">
    <property type="component" value="Unassembled WGS sequence"/>
</dbReference>
<gene>
    <name evidence="2" type="ORF">TGAMA5MH_05074</name>
</gene>
<accession>A0A2K0TC94</accession>
<protein>
    <submittedName>
        <fullName evidence="2">Uncharacterized protein</fullName>
    </submittedName>
</protein>
<reference evidence="2 3" key="1">
    <citation type="submission" date="2017-02" db="EMBL/GenBank/DDBJ databases">
        <title>Genomes of Trichoderma spp. with biocontrol activity.</title>
        <authorList>
            <person name="Gardiner D."/>
            <person name="Kazan K."/>
            <person name="Vos C."/>
            <person name="Harvey P."/>
        </authorList>
    </citation>
    <scope>NUCLEOTIDE SEQUENCE [LARGE SCALE GENOMIC DNA]</scope>
    <source>
        <strain evidence="2 3">A5MH</strain>
    </source>
</reference>